<dbReference type="PROSITE" id="PS00107">
    <property type="entry name" value="PROTEIN_KINASE_ATP"/>
    <property type="match status" value="1"/>
</dbReference>
<reference evidence="19 20" key="1">
    <citation type="submission" date="2017-06" db="EMBL/GenBank/DDBJ databases">
        <title>Draft genome sequence of a variant of Elsinoe murrayae.</title>
        <authorList>
            <person name="Cheng Q."/>
        </authorList>
    </citation>
    <scope>NUCLEOTIDE SEQUENCE [LARGE SCALE GENOMIC DNA]</scope>
    <source>
        <strain evidence="19 20">CQ-2017a</strain>
    </source>
</reference>
<dbReference type="InterPro" id="IPR017441">
    <property type="entry name" value="Protein_kinase_ATP_BS"/>
</dbReference>
<evidence type="ECO:0000256" key="16">
    <source>
        <dbReference type="PROSITE-ProRule" id="PRU10141"/>
    </source>
</evidence>
<evidence type="ECO:0000313" key="20">
    <source>
        <dbReference type="Proteomes" id="UP000243797"/>
    </source>
</evidence>
<gene>
    <name evidence="19" type="ORF">CAC42_705</name>
</gene>
<evidence type="ECO:0000256" key="3">
    <source>
        <dbReference type="ARBA" id="ARBA00012409"/>
    </source>
</evidence>
<dbReference type="FunCoup" id="A0A2K1QJX8">
    <property type="interactions" value="184"/>
</dbReference>
<evidence type="ECO:0000256" key="1">
    <source>
        <dbReference type="ARBA" id="ARBA00004123"/>
    </source>
</evidence>
<dbReference type="CDD" id="cd07866">
    <property type="entry name" value="STKc_BUR1"/>
    <property type="match status" value="1"/>
</dbReference>
<dbReference type="InterPro" id="IPR008271">
    <property type="entry name" value="Ser/Thr_kinase_AS"/>
</dbReference>
<comment type="subcellular location">
    <subcellularLocation>
        <location evidence="1">Nucleus</location>
    </subcellularLocation>
</comment>
<dbReference type="Gene3D" id="1.10.510.10">
    <property type="entry name" value="Transferase(Phosphotransferase) domain 1"/>
    <property type="match status" value="1"/>
</dbReference>
<feature type="binding site" evidence="16">
    <location>
        <position position="55"/>
    </location>
    <ligand>
        <name>ATP</name>
        <dbReference type="ChEBI" id="CHEBI:30616"/>
    </ligand>
</feature>
<feature type="compositionally biased region" description="Basic and acidic residues" evidence="17">
    <location>
        <begin position="555"/>
        <end position="593"/>
    </location>
</feature>
<evidence type="ECO:0000256" key="9">
    <source>
        <dbReference type="ARBA" id="ARBA00022840"/>
    </source>
</evidence>
<feature type="domain" description="Protein kinase" evidence="18">
    <location>
        <begin position="26"/>
        <end position="328"/>
    </location>
</feature>
<feature type="compositionally biased region" description="Basic and acidic residues" evidence="17">
    <location>
        <begin position="448"/>
        <end position="459"/>
    </location>
</feature>
<accession>A0A2K1QJX8</accession>
<evidence type="ECO:0000256" key="14">
    <source>
        <dbReference type="ARBA" id="ARBA00049280"/>
    </source>
</evidence>
<dbReference type="EMBL" id="NKHZ01000070">
    <property type="protein sequence ID" value="PNS15446.1"/>
    <property type="molecule type" value="Genomic_DNA"/>
</dbReference>
<comment type="catalytic activity">
    <reaction evidence="13">
        <text>L-seryl-[protein] + ATP = O-phospho-L-seryl-[protein] + ADP + H(+)</text>
        <dbReference type="Rhea" id="RHEA:17989"/>
        <dbReference type="Rhea" id="RHEA-COMP:9863"/>
        <dbReference type="Rhea" id="RHEA-COMP:11604"/>
        <dbReference type="ChEBI" id="CHEBI:15378"/>
        <dbReference type="ChEBI" id="CHEBI:29999"/>
        <dbReference type="ChEBI" id="CHEBI:30616"/>
        <dbReference type="ChEBI" id="CHEBI:83421"/>
        <dbReference type="ChEBI" id="CHEBI:456216"/>
        <dbReference type="EC" id="2.7.11.22"/>
    </reaction>
</comment>
<dbReference type="PROSITE" id="PS50011">
    <property type="entry name" value="PROTEIN_KINASE_DOM"/>
    <property type="match status" value="1"/>
</dbReference>
<keyword evidence="20" id="KW-1185">Reference proteome</keyword>
<keyword evidence="6" id="KW-0808">Transferase</keyword>
<proteinExistence type="inferred from homology"/>
<dbReference type="OrthoDB" id="28397at2759"/>
<evidence type="ECO:0000256" key="2">
    <source>
        <dbReference type="ARBA" id="ARBA00006485"/>
    </source>
</evidence>
<dbReference type="PANTHER" id="PTHR24056:SF233">
    <property type="entry name" value="CYCLIN-DEPENDENT KINASE 9"/>
    <property type="match status" value="1"/>
</dbReference>
<keyword evidence="10" id="KW-0539">Nucleus</keyword>
<evidence type="ECO:0000256" key="11">
    <source>
        <dbReference type="ARBA" id="ARBA00041018"/>
    </source>
</evidence>
<evidence type="ECO:0000256" key="4">
    <source>
        <dbReference type="ARBA" id="ARBA00012425"/>
    </source>
</evidence>
<protein>
    <recommendedName>
        <fullName evidence="11">Serine/threonine-protein kinase BUR1</fullName>
        <ecNumber evidence="4">2.7.11.22</ecNumber>
        <ecNumber evidence="3">2.7.11.23</ecNumber>
    </recommendedName>
    <alternativeName>
        <fullName evidence="15">Serine/threonine-protein kinase bur1</fullName>
    </alternativeName>
</protein>
<dbReference type="FunFam" id="3.30.200.20:FF:000514">
    <property type="entry name" value="Serine/threonine-protein kinase BUR1"/>
    <property type="match status" value="1"/>
</dbReference>
<feature type="compositionally biased region" description="Basic and acidic residues" evidence="17">
    <location>
        <begin position="471"/>
        <end position="548"/>
    </location>
</feature>
<evidence type="ECO:0000313" key="19">
    <source>
        <dbReference type="EMBL" id="PNS15446.1"/>
    </source>
</evidence>
<keyword evidence="7 16" id="KW-0547">Nucleotide-binding</keyword>
<feature type="region of interest" description="Disordered" evidence="17">
    <location>
        <begin position="347"/>
        <end position="593"/>
    </location>
</feature>
<dbReference type="GO" id="GO:0004693">
    <property type="term" value="F:cyclin-dependent protein serine/threonine kinase activity"/>
    <property type="evidence" value="ECO:0007669"/>
    <property type="project" value="UniProtKB-EC"/>
</dbReference>
<dbReference type="EC" id="2.7.11.23" evidence="3"/>
<comment type="caution">
    <text evidence="19">The sequence shown here is derived from an EMBL/GenBank/DDBJ whole genome shotgun (WGS) entry which is preliminary data.</text>
</comment>
<dbReference type="GO" id="GO:0005634">
    <property type="term" value="C:nucleus"/>
    <property type="evidence" value="ECO:0007669"/>
    <property type="project" value="UniProtKB-SubCell"/>
</dbReference>
<evidence type="ECO:0000256" key="15">
    <source>
        <dbReference type="ARBA" id="ARBA00073250"/>
    </source>
</evidence>
<evidence type="ECO:0000256" key="10">
    <source>
        <dbReference type="ARBA" id="ARBA00023242"/>
    </source>
</evidence>
<dbReference type="Proteomes" id="UP000243797">
    <property type="component" value="Unassembled WGS sequence"/>
</dbReference>
<keyword evidence="8" id="KW-0418">Kinase</keyword>
<dbReference type="InterPro" id="IPR000719">
    <property type="entry name" value="Prot_kinase_dom"/>
</dbReference>
<dbReference type="AlphaFoldDB" id="A0A2K1QJX8"/>
<evidence type="ECO:0000256" key="7">
    <source>
        <dbReference type="ARBA" id="ARBA00022741"/>
    </source>
</evidence>
<dbReference type="STRING" id="2082308.A0A2K1QJX8"/>
<feature type="compositionally biased region" description="Basic and acidic residues" evidence="17">
    <location>
        <begin position="393"/>
        <end position="405"/>
    </location>
</feature>
<organism evidence="19 20">
    <name type="scientific">Sphaceloma murrayae</name>
    <dbReference type="NCBI Taxonomy" id="2082308"/>
    <lineage>
        <taxon>Eukaryota</taxon>
        <taxon>Fungi</taxon>
        <taxon>Dikarya</taxon>
        <taxon>Ascomycota</taxon>
        <taxon>Pezizomycotina</taxon>
        <taxon>Dothideomycetes</taxon>
        <taxon>Dothideomycetidae</taxon>
        <taxon>Myriangiales</taxon>
        <taxon>Elsinoaceae</taxon>
        <taxon>Sphaceloma</taxon>
    </lineage>
</organism>
<sequence length="593" mass="68387">MAAAVATPAADPTQRRFRGCAKITDYEITGKLGEGTFGVVSKGLSKRTGSVVALKKILMHNEKDGFPITALREIKLLKMLSHPNVVQLDEMAVERKKGDGKKRATMYMITPYMDHDLSGMTTNPDIQFTIPQIKCYMLQLLEGLRYLHDSHILHRDMKAANILISNKGQLQIADFGLARHYEGPTPRPGHGNGDAVRDYTTLVVTRWYRPPELLLQLRRYTPAIDIWGAGCVFAELFERRPILEGKTDLNQAEIIFELVGSPNENTMPGWAQLPGCEGVRQWATKRGNISSRFRTRLGDDGLDLLQNMLTLDWRKRVNAYDALKHRYFTTDPLPARPEELPRFEDSHELDRRKHHEKRAALPPAPAGGTVGMGPDEAWGPPGANGDYGPYYGDRGRYPRDGRDRGPPGPGPPRRYDDRRDERRPAWARPAGDRPPPPYANGARNGSAEPDRRAPVDGRARGGNVDTYVPAYRDRDRDAPRDRDREPLRRDDRDHREPLRRGDERDRDRDRDPPRRDDRDKSRDLPSRRDDREPRREDRDRDRERDPRGTRSRSPISERGRERRDGPPRRDDRDERQRTRERLQDREREMYRQR</sequence>
<evidence type="ECO:0000256" key="6">
    <source>
        <dbReference type="ARBA" id="ARBA00022679"/>
    </source>
</evidence>
<keyword evidence="5" id="KW-0723">Serine/threonine-protein kinase</keyword>
<name>A0A2K1QJX8_9PEZI</name>
<evidence type="ECO:0000256" key="12">
    <source>
        <dbReference type="ARBA" id="ARBA00047811"/>
    </source>
</evidence>
<dbReference type="FunFam" id="1.10.510.10:FF:000562">
    <property type="entry name" value="Serine/threonine-protein kinase bur1"/>
    <property type="match status" value="1"/>
</dbReference>
<comment type="similarity">
    <text evidence="2">Belongs to the protein kinase superfamily. CMGC Ser/Thr protein kinase family. CDC2/CDKX subfamily.</text>
</comment>
<dbReference type="GO" id="GO:0005524">
    <property type="term" value="F:ATP binding"/>
    <property type="evidence" value="ECO:0007669"/>
    <property type="project" value="UniProtKB-UniRule"/>
</dbReference>
<evidence type="ECO:0000256" key="17">
    <source>
        <dbReference type="SAM" id="MobiDB-lite"/>
    </source>
</evidence>
<evidence type="ECO:0000259" key="18">
    <source>
        <dbReference type="PROSITE" id="PS50011"/>
    </source>
</evidence>
<evidence type="ECO:0000256" key="8">
    <source>
        <dbReference type="ARBA" id="ARBA00022777"/>
    </source>
</evidence>
<dbReference type="SMART" id="SM00220">
    <property type="entry name" value="S_TKc"/>
    <property type="match status" value="1"/>
</dbReference>
<keyword evidence="9 16" id="KW-0067">ATP-binding</keyword>
<dbReference type="InParanoid" id="A0A2K1QJX8"/>
<evidence type="ECO:0000256" key="5">
    <source>
        <dbReference type="ARBA" id="ARBA00022527"/>
    </source>
</evidence>
<dbReference type="GO" id="GO:0008353">
    <property type="term" value="F:RNA polymerase II CTD heptapeptide repeat kinase activity"/>
    <property type="evidence" value="ECO:0007669"/>
    <property type="project" value="UniProtKB-EC"/>
</dbReference>
<evidence type="ECO:0000256" key="13">
    <source>
        <dbReference type="ARBA" id="ARBA00048367"/>
    </source>
</evidence>
<dbReference type="EC" id="2.7.11.22" evidence="4"/>
<dbReference type="Pfam" id="PF00069">
    <property type="entry name" value="Pkinase"/>
    <property type="match status" value="1"/>
</dbReference>
<dbReference type="PANTHER" id="PTHR24056">
    <property type="entry name" value="CELL DIVISION PROTEIN KINASE"/>
    <property type="match status" value="1"/>
</dbReference>
<dbReference type="PROSITE" id="PS00108">
    <property type="entry name" value="PROTEIN_KINASE_ST"/>
    <property type="match status" value="1"/>
</dbReference>
<dbReference type="InterPro" id="IPR050108">
    <property type="entry name" value="CDK"/>
</dbReference>
<feature type="compositionally biased region" description="Basic and acidic residues" evidence="17">
    <location>
        <begin position="413"/>
        <end position="424"/>
    </location>
</feature>
<comment type="catalytic activity">
    <reaction evidence="12">
        <text>L-threonyl-[protein] + ATP = O-phospho-L-threonyl-[protein] + ADP + H(+)</text>
        <dbReference type="Rhea" id="RHEA:46608"/>
        <dbReference type="Rhea" id="RHEA-COMP:11060"/>
        <dbReference type="Rhea" id="RHEA-COMP:11605"/>
        <dbReference type="ChEBI" id="CHEBI:15378"/>
        <dbReference type="ChEBI" id="CHEBI:30013"/>
        <dbReference type="ChEBI" id="CHEBI:30616"/>
        <dbReference type="ChEBI" id="CHEBI:61977"/>
        <dbReference type="ChEBI" id="CHEBI:456216"/>
        <dbReference type="EC" id="2.7.11.22"/>
    </reaction>
</comment>
<dbReference type="SUPFAM" id="SSF56112">
    <property type="entry name" value="Protein kinase-like (PK-like)"/>
    <property type="match status" value="1"/>
</dbReference>
<dbReference type="InterPro" id="IPR011009">
    <property type="entry name" value="Kinase-like_dom_sf"/>
</dbReference>
<dbReference type="Gene3D" id="3.30.200.20">
    <property type="entry name" value="Phosphorylase Kinase, domain 1"/>
    <property type="match status" value="1"/>
</dbReference>
<comment type="catalytic activity">
    <reaction evidence="14">
        <text>[DNA-directed RNA polymerase] + ATP = phospho-[DNA-directed RNA polymerase] + ADP + H(+)</text>
        <dbReference type="Rhea" id="RHEA:10216"/>
        <dbReference type="Rhea" id="RHEA-COMP:11321"/>
        <dbReference type="Rhea" id="RHEA-COMP:11322"/>
        <dbReference type="ChEBI" id="CHEBI:15378"/>
        <dbReference type="ChEBI" id="CHEBI:30616"/>
        <dbReference type="ChEBI" id="CHEBI:43176"/>
        <dbReference type="ChEBI" id="CHEBI:68546"/>
        <dbReference type="ChEBI" id="CHEBI:456216"/>
        <dbReference type="EC" id="2.7.11.23"/>
    </reaction>
</comment>